<dbReference type="AlphaFoldDB" id="B0MB72"/>
<evidence type="ECO:0000313" key="3">
    <source>
        <dbReference type="Proteomes" id="UP000004935"/>
    </source>
</evidence>
<dbReference type="HOGENOM" id="CLU_1881424_0_0_9"/>
<protein>
    <submittedName>
        <fullName evidence="2">Uncharacterized protein</fullName>
    </submittedName>
</protein>
<evidence type="ECO:0000256" key="1">
    <source>
        <dbReference type="SAM" id="MobiDB-lite"/>
    </source>
</evidence>
<keyword evidence="3" id="KW-1185">Reference proteome</keyword>
<comment type="caution">
    <text evidence="2">The sequence shown here is derived from an EMBL/GenBank/DDBJ whole genome shotgun (WGS) entry which is preliminary data.</text>
</comment>
<evidence type="ECO:0000313" key="2">
    <source>
        <dbReference type="EMBL" id="EDR98747.1"/>
    </source>
</evidence>
<organism evidence="2 3">
    <name type="scientific">Anaerostipes caccae (strain DSM 14662 / CCUG 47493 / JCM 13470 / NCIMB 13811 / L1-92)</name>
    <dbReference type="NCBI Taxonomy" id="411490"/>
    <lineage>
        <taxon>Bacteria</taxon>
        <taxon>Bacillati</taxon>
        <taxon>Bacillota</taxon>
        <taxon>Clostridia</taxon>
        <taxon>Lachnospirales</taxon>
        <taxon>Lachnospiraceae</taxon>
        <taxon>Anaerostipes</taxon>
    </lineage>
</organism>
<accession>B0MB72</accession>
<name>B0MB72_ANACD</name>
<proteinExistence type="predicted"/>
<feature type="compositionally biased region" description="Basic and acidic residues" evidence="1">
    <location>
        <begin position="10"/>
        <end position="19"/>
    </location>
</feature>
<reference evidence="2" key="1">
    <citation type="submission" date="2007-11" db="EMBL/GenBank/DDBJ databases">
        <authorList>
            <person name="Fulton L."/>
            <person name="Clifton S."/>
            <person name="Fulton B."/>
            <person name="Xu J."/>
            <person name="Minx P."/>
            <person name="Pepin K.H."/>
            <person name="Johnson M."/>
            <person name="Thiruvilangam P."/>
            <person name="Bhonagiri V."/>
            <person name="Nash W.E."/>
            <person name="Mardis E.R."/>
            <person name="Wilson R.K."/>
        </authorList>
    </citation>
    <scope>NUCLEOTIDE SEQUENCE [LARGE SCALE GENOMIC DNA]</scope>
    <source>
        <strain evidence="2">DSM 14662</strain>
    </source>
</reference>
<dbReference type="EMBL" id="ABAX03000005">
    <property type="protein sequence ID" value="EDR98747.1"/>
    <property type="molecule type" value="Genomic_DNA"/>
</dbReference>
<dbReference type="RefSeq" id="WP_006566305.1">
    <property type="nucleotide sequence ID" value="NZ_AP023027.1"/>
</dbReference>
<sequence length="137" mass="15342">MEQIGFFEDIGCKEPPEPKPKKKSRPIPEDLPESAKKYFAEKTAKECRRAGLSAGDKRSMENRIYAWLKEQGQDLTAHQIAIGMCLAGIHYSKERQSVAPRLKGLEERGLIEKTGKRVFDKETGASAGTYRVVAESD</sequence>
<dbReference type="Proteomes" id="UP000004935">
    <property type="component" value="Unassembled WGS sequence"/>
</dbReference>
<gene>
    <name evidence="2" type="ORF">ANACAC_00799</name>
</gene>
<reference evidence="2" key="2">
    <citation type="submission" date="2013-11" db="EMBL/GenBank/DDBJ databases">
        <title>Draft genome sequence of Anaerostipes caccae (DSM 14662).</title>
        <authorList>
            <person name="Sudarsanam P."/>
            <person name="Ley R."/>
            <person name="Guruge J."/>
            <person name="Turnbaugh P.J."/>
            <person name="Mahowald M."/>
            <person name="Liep D."/>
            <person name="Gordon J."/>
        </authorList>
    </citation>
    <scope>NUCLEOTIDE SEQUENCE</scope>
    <source>
        <strain evidence="2">DSM 14662</strain>
    </source>
</reference>
<feature type="region of interest" description="Disordered" evidence="1">
    <location>
        <begin position="1"/>
        <end position="34"/>
    </location>
</feature>
<dbReference type="STRING" id="411490.ANACAC_00799"/>